<feature type="transmembrane region" description="Helical" evidence="1">
    <location>
        <begin position="78"/>
        <end position="102"/>
    </location>
</feature>
<reference evidence="2 3" key="1">
    <citation type="submission" date="2015-12" db="EMBL/GenBank/DDBJ databases">
        <title>The genome of Folsomia candida.</title>
        <authorList>
            <person name="Faddeeva A."/>
            <person name="Derks M.F."/>
            <person name="Anvar Y."/>
            <person name="Smit S."/>
            <person name="Van Straalen N."/>
            <person name="Roelofs D."/>
        </authorList>
    </citation>
    <scope>NUCLEOTIDE SEQUENCE [LARGE SCALE GENOMIC DNA]</scope>
    <source>
        <strain evidence="2 3">VU population</strain>
        <tissue evidence="2">Whole body</tissue>
    </source>
</reference>
<evidence type="ECO:0000313" key="3">
    <source>
        <dbReference type="Proteomes" id="UP000198287"/>
    </source>
</evidence>
<gene>
    <name evidence="2" type="ORF">Fcan01_10484</name>
</gene>
<keyword evidence="1" id="KW-1133">Transmembrane helix</keyword>
<feature type="transmembrane region" description="Helical" evidence="1">
    <location>
        <begin position="272"/>
        <end position="293"/>
    </location>
</feature>
<sequence>MSTDLLWQGFSFYGHFFPFGKTFPVGVLPKKRVMYCIMGRKVWISAATVFTGFVTGVIGPGYLFLFRNFPWPEDNRSVTLLVLMFGGICETVSALLYLFIWLNPSATVKGFNNIVRIEELMKAEITRPPKNGADPLGHIVSKFVLFMSGFYYIASLFLVLNNFDSSYFVLREIARSQNFQISGQLSILMSLLSYILRFIVVASCTFEFSRIVCLLVTIFAIQLEVVSSGLDQFHGMRGKLTSSRGNVKLRSLYVGLGIGIGFTSRVQGPTTATLMALAHMLAAVCTIAMIRMWDIIPMPLYLIFPTIAICVPTFVLTLLPRACNCYETSAKLLRTWRDVTAWDDGVKRGQFGGRGTFGSRERVRTTAALRPYKLYASVAGVTLYVLKKSTKTTFLYSCMDTTVNGLVSFK</sequence>
<dbReference type="AlphaFoldDB" id="A0A226E9H3"/>
<evidence type="ECO:0000256" key="1">
    <source>
        <dbReference type="SAM" id="Phobius"/>
    </source>
</evidence>
<dbReference type="EMBL" id="LNIX01000005">
    <property type="protein sequence ID" value="OXA53958.1"/>
    <property type="molecule type" value="Genomic_DNA"/>
</dbReference>
<protein>
    <submittedName>
        <fullName evidence="2">Uncharacterized protein</fullName>
    </submittedName>
</protein>
<evidence type="ECO:0000313" key="2">
    <source>
        <dbReference type="EMBL" id="OXA53958.1"/>
    </source>
</evidence>
<organism evidence="2 3">
    <name type="scientific">Folsomia candida</name>
    <name type="common">Springtail</name>
    <dbReference type="NCBI Taxonomy" id="158441"/>
    <lineage>
        <taxon>Eukaryota</taxon>
        <taxon>Metazoa</taxon>
        <taxon>Ecdysozoa</taxon>
        <taxon>Arthropoda</taxon>
        <taxon>Hexapoda</taxon>
        <taxon>Collembola</taxon>
        <taxon>Entomobryomorpha</taxon>
        <taxon>Isotomoidea</taxon>
        <taxon>Isotomidae</taxon>
        <taxon>Proisotominae</taxon>
        <taxon>Folsomia</taxon>
    </lineage>
</organism>
<feature type="transmembrane region" description="Helical" evidence="1">
    <location>
        <begin position="42"/>
        <end position="66"/>
    </location>
</feature>
<feature type="transmembrane region" description="Helical" evidence="1">
    <location>
        <begin position="139"/>
        <end position="160"/>
    </location>
</feature>
<name>A0A226E9H3_FOLCA</name>
<keyword evidence="1" id="KW-0812">Transmembrane</keyword>
<accession>A0A226E9H3</accession>
<keyword evidence="3" id="KW-1185">Reference proteome</keyword>
<feature type="transmembrane region" description="Helical" evidence="1">
    <location>
        <begin position="181"/>
        <end position="202"/>
    </location>
</feature>
<keyword evidence="1" id="KW-0472">Membrane</keyword>
<feature type="transmembrane region" description="Helical" evidence="1">
    <location>
        <begin position="208"/>
        <end position="226"/>
    </location>
</feature>
<dbReference type="Proteomes" id="UP000198287">
    <property type="component" value="Unassembled WGS sequence"/>
</dbReference>
<proteinExistence type="predicted"/>
<feature type="transmembrane region" description="Helical" evidence="1">
    <location>
        <begin position="300"/>
        <end position="319"/>
    </location>
</feature>
<comment type="caution">
    <text evidence="2">The sequence shown here is derived from an EMBL/GenBank/DDBJ whole genome shotgun (WGS) entry which is preliminary data.</text>
</comment>